<sequence length="96" mass="11004">CSASPRRQRGHRLTGWIKSSFICRRLSAETVSSFELRIIKVEELVCFIPLIYRPAGPCSFKEFTDFLTLTFKLSNLIVGSCSYRMMFLKISSIGEM</sequence>
<organism evidence="1 2">
    <name type="scientific">Amphilophus citrinellus</name>
    <name type="common">Midas cichlid</name>
    <name type="synonym">Cichlasoma citrinellum</name>
    <dbReference type="NCBI Taxonomy" id="61819"/>
    <lineage>
        <taxon>Eukaryota</taxon>
        <taxon>Metazoa</taxon>
        <taxon>Chordata</taxon>
        <taxon>Craniata</taxon>
        <taxon>Vertebrata</taxon>
        <taxon>Euteleostomi</taxon>
        <taxon>Actinopterygii</taxon>
        <taxon>Neopterygii</taxon>
        <taxon>Teleostei</taxon>
        <taxon>Neoteleostei</taxon>
        <taxon>Acanthomorphata</taxon>
        <taxon>Ovalentaria</taxon>
        <taxon>Cichlomorphae</taxon>
        <taxon>Cichliformes</taxon>
        <taxon>Cichlidae</taxon>
        <taxon>New World cichlids</taxon>
        <taxon>Cichlasomatinae</taxon>
        <taxon>Heroini</taxon>
        <taxon>Amphilophus</taxon>
    </lineage>
</organism>
<proteinExistence type="predicted"/>
<reference evidence="1" key="1">
    <citation type="submission" date="2025-08" db="UniProtKB">
        <authorList>
            <consortium name="Ensembl"/>
        </authorList>
    </citation>
    <scope>IDENTIFICATION</scope>
</reference>
<accession>A0A3Q0SK61</accession>
<reference evidence="1" key="2">
    <citation type="submission" date="2025-09" db="UniProtKB">
        <authorList>
            <consortium name="Ensembl"/>
        </authorList>
    </citation>
    <scope>IDENTIFICATION</scope>
</reference>
<dbReference type="Proteomes" id="UP000261340">
    <property type="component" value="Unplaced"/>
</dbReference>
<name>A0A3Q0SK61_AMPCI</name>
<protein>
    <submittedName>
        <fullName evidence="1">Uncharacterized protein</fullName>
    </submittedName>
</protein>
<evidence type="ECO:0000313" key="2">
    <source>
        <dbReference type="Proteomes" id="UP000261340"/>
    </source>
</evidence>
<evidence type="ECO:0000313" key="1">
    <source>
        <dbReference type="Ensembl" id="ENSACIP00000020695.1"/>
    </source>
</evidence>
<keyword evidence="2" id="KW-1185">Reference proteome</keyword>
<dbReference type="AlphaFoldDB" id="A0A3Q0SK61"/>
<dbReference type="Ensembl" id="ENSACIT00000021234.1">
    <property type="protein sequence ID" value="ENSACIP00000020695.1"/>
    <property type="gene ID" value="ENSACIG00000016080.1"/>
</dbReference>